<dbReference type="EC" id="2.1.1.288" evidence="4"/>
<organism evidence="4 5">
    <name type="scientific">Kutzneria viridogrisea</name>
    <dbReference type="NCBI Taxonomy" id="47990"/>
    <lineage>
        <taxon>Bacteria</taxon>
        <taxon>Bacillati</taxon>
        <taxon>Actinomycetota</taxon>
        <taxon>Actinomycetes</taxon>
        <taxon>Pseudonocardiales</taxon>
        <taxon>Pseudonocardiaceae</taxon>
        <taxon>Kutzneria</taxon>
    </lineage>
</organism>
<protein>
    <submittedName>
        <fullName evidence="4">O-methyltransferase/aklanonic acid methyltransferase</fullName>
        <ecNumber evidence="4">2.1.1.-</ecNumber>
        <ecNumber evidence="4">2.1.1.288</ecNumber>
    </submittedName>
</protein>
<dbReference type="Pfam" id="PF13649">
    <property type="entry name" value="Methyltransf_25"/>
    <property type="match status" value="1"/>
</dbReference>
<dbReference type="InterPro" id="IPR041698">
    <property type="entry name" value="Methyltransf_25"/>
</dbReference>
<dbReference type="InterPro" id="IPR029063">
    <property type="entry name" value="SAM-dependent_MTases_sf"/>
</dbReference>
<dbReference type="GO" id="GO:0032259">
    <property type="term" value="P:methylation"/>
    <property type="evidence" value="ECO:0007669"/>
    <property type="project" value="UniProtKB-KW"/>
</dbReference>
<dbReference type="SUPFAM" id="SSF53335">
    <property type="entry name" value="S-adenosyl-L-methionine-dependent methyltransferases"/>
    <property type="match status" value="1"/>
</dbReference>
<evidence type="ECO:0000259" key="3">
    <source>
        <dbReference type="Pfam" id="PF13649"/>
    </source>
</evidence>
<dbReference type="PANTHER" id="PTHR43861">
    <property type="entry name" value="TRANS-ACONITATE 2-METHYLTRANSFERASE-RELATED"/>
    <property type="match status" value="1"/>
</dbReference>
<gene>
    <name evidence="4" type="ORF">BC739_002081</name>
</gene>
<dbReference type="EC" id="2.1.1.-" evidence="4"/>
<dbReference type="RefSeq" id="WP_025359603.1">
    <property type="nucleotide sequence ID" value="NZ_BAAABQ010000010.1"/>
</dbReference>
<evidence type="ECO:0000256" key="1">
    <source>
        <dbReference type="ARBA" id="ARBA00022603"/>
    </source>
</evidence>
<proteinExistence type="predicted"/>
<keyword evidence="2 4" id="KW-0808">Transferase</keyword>
<dbReference type="EMBL" id="JACJID010000002">
    <property type="protein sequence ID" value="MBA8924882.1"/>
    <property type="molecule type" value="Genomic_DNA"/>
</dbReference>
<reference evidence="4 5" key="1">
    <citation type="submission" date="2020-08" db="EMBL/GenBank/DDBJ databases">
        <title>Genomic Encyclopedia of Archaeal and Bacterial Type Strains, Phase II (KMG-II): from individual species to whole genera.</title>
        <authorList>
            <person name="Goeker M."/>
        </authorList>
    </citation>
    <scope>NUCLEOTIDE SEQUENCE [LARGE SCALE GENOMIC DNA]</scope>
    <source>
        <strain evidence="4 5">DSM 43850</strain>
    </source>
</reference>
<accession>A0ABR6BDF4</accession>
<dbReference type="Proteomes" id="UP000517916">
    <property type="component" value="Unassembled WGS sequence"/>
</dbReference>
<comment type="caution">
    <text evidence="4">The sequence shown here is derived from an EMBL/GenBank/DDBJ whole genome shotgun (WGS) entry which is preliminary data.</text>
</comment>
<dbReference type="PANTHER" id="PTHR43861:SF1">
    <property type="entry name" value="TRANS-ACONITATE 2-METHYLTRANSFERASE"/>
    <property type="match status" value="1"/>
</dbReference>
<evidence type="ECO:0000256" key="2">
    <source>
        <dbReference type="ARBA" id="ARBA00022679"/>
    </source>
</evidence>
<keyword evidence="5" id="KW-1185">Reference proteome</keyword>
<name>A0ABR6BDF4_9PSEU</name>
<sequence length="287" mass="29607">MDTGGKGVFGGVFDRVAQVYDTTGVEFFKPMARRLLEHLAPRPGERALDVGCGRGAVLFPLAEQLGPTGSVVGIDLAAAMVTATGAEVAQRGLDTVGVRLMDGTAPEFPPGSFDLVAGSMSIVMIPDLPRAFANYLTLLGPGGRLGLTAPTPPGGLGTWRLGPLDADLLAAAIDPAVLDADPGLSGFVRDTAFGGARSLVPVLREAGFAEVEVHEEDLPICAADAGELVAWTQSHGMRIVWEAIPPARRAGVEAALAASITERNGGPGPIRFGFPISYLVARSGRSG</sequence>
<evidence type="ECO:0000313" key="4">
    <source>
        <dbReference type="EMBL" id="MBA8924882.1"/>
    </source>
</evidence>
<keyword evidence="1 4" id="KW-0489">Methyltransferase</keyword>
<evidence type="ECO:0000313" key="5">
    <source>
        <dbReference type="Proteomes" id="UP000517916"/>
    </source>
</evidence>
<dbReference type="CDD" id="cd02440">
    <property type="entry name" value="AdoMet_MTases"/>
    <property type="match status" value="1"/>
</dbReference>
<dbReference type="GO" id="GO:0008168">
    <property type="term" value="F:methyltransferase activity"/>
    <property type="evidence" value="ECO:0007669"/>
    <property type="project" value="UniProtKB-KW"/>
</dbReference>
<dbReference type="Gene3D" id="3.40.50.150">
    <property type="entry name" value="Vaccinia Virus protein VP39"/>
    <property type="match status" value="1"/>
</dbReference>
<feature type="domain" description="Methyltransferase" evidence="3">
    <location>
        <begin position="48"/>
        <end position="143"/>
    </location>
</feature>